<gene>
    <name evidence="1" type="ORF">LCGC14_2846400</name>
</gene>
<dbReference type="AlphaFoldDB" id="A0A0F8YWD5"/>
<organism evidence="1">
    <name type="scientific">marine sediment metagenome</name>
    <dbReference type="NCBI Taxonomy" id="412755"/>
    <lineage>
        <taxon>unclassified sequences</taxon>
        <taxon>metagenomes</taxon>
        <taxon>ecological metagenomes</taxon>
    </lineage>
</organism>
<name>A0A0F8YWD5_9ZZZZ</name>
<evidence type="ECO:0000313" key="1">
    <source>
        <dbReference type="EMBL" id="KKK78155.1"/>
    </source>
</evidence>
<sequence length="154" mass="17156">MKLGFFLGTSGSGFNSGRAKRGDQGWERSYRIRAAGGWARCPARCCRYKALRHRIAGPTMLPESLQRAEGSERSKRFVSSIFSVAQSGVVYGLKNLDSLDFRLRPGNIQPRCPDLGKSILLPGYDQAARRDEEICVLEVFREPGQEKIGQTFSP</sequence>
<dbReference type="EMBL" id="LAZR01054624">
    <property type="protein sequence ID" value="KKK78155.1"/>
    <property type="molecule type" value="Genomic_DNA"/>
</dbReference>
<accession>A0A0F8YWD5</accession>
<protein>
    <submittedName>
        <fullName evidence="1">Uncharacterized protein</fullName>
    </submittedName>
</protein>
<proteinExistence type="predicted"/>
<comment type="caution">
    <text evidence="1">The sequence shown here is derived from an EMBL/GenBank/DDBJ whole genome shotgun (WGS) entry which is preliminary data.</text>
</comment>
<reference evidence="1" key="1">
    <citation type="journal article" date="2015" name="Nature">
        <title>Complex archaea that bridge the gap between prokaryotes and eukaryotes.</title>
        <authorList>
            <person name="Spang A."/>
            <person name="Saw J.H."/>
            <person name="Jorgensen S.L."/>
            <person name="Zaremba-Niedzwiedzka K."/>
            <person name="Martijn J."/>
            <person name="Lind A.E."/>
            <person name="van Eijk R."/>
            <person name="Schleper C."/>
            <person name="Guy L."/>
            <person name="Ettema T.J."/>
        </authorList>
    </citation>
    <scope>NUCLEOTIDE SEQUENCE</scope>
</reference>